<dbReference type="InterPro" id="IPR003599">
    <property type="entry name" value="Ig_sub"/>
</dbReference>
<dbReference type="InterPro" id="IPR013106">
    <property type="entry name" value="Ig_V-set"/>
</dbReference>
<dbReference type="PANTHER" id="PTHR12207">
    <property type="entry name" value="V-SET AND TRANSMEMBRANE DOMAIN-CONTAINING PROTEIN"/>
    <property type="match status" value="1"/>
</dbReference>
<organism evidence="11 12">
    <name type="scientific">Rhadina sibilatrix</name>
    <dbReference type="NCBI Taxonomy" id="2585818"/>
    <lineage>
        <taxon>Eukaryota</taxon>
        <taxon>Metazoa</taxon>
        <taxon>Chordata</taxon>
        <taxon>Craniata</taxon>
        <taxon>Vertebrata</taxon>
        <taxon>Euteleostomi</taxon>
        <taxon>Archelosauria</taxon>
        <taxon>Archosauria</taxon>
        <taxon>Dinosauria</taxon>
        <taxon>Saurischia</taxon>
        <taxon>Theropoda</taxon>
        <taxon>Coelurosauria</taxon>
        <taxon>Aves</taxon>
        <taxon>Neognathae</taxon>
        <taxon>Neoaves</taxon>
        <taxon>Telluraves</taxon>
        <taxon>Australaves</taxon>
        <taxon>Passeriformes</taxon>
        <taxon>Sylvioidea</taxon>
        <taxon>Phylloscopidae</taxon>
        <taxon>Rhadina</taxon>
    </lineage>
</organism>
<feature type="domain" description="Ig-like" evidence="10">
    <location>
        <begin position="540"/>
        <end position="629"/>
    </location>
</feature>
<dbReference type="PANTHER" id="PTHR12207:SF32">
    <property type="entry name" value="IG-LIKE DOMAIN-CONTAINING PROTEIN"/>
    <property type="match status" value="1"/>
</dbReference>
<keyword evidence="3" id="KW-0732">Signal</keyword>
<dbReference type="InterPro" id="IPR051102">
    <property type="entry name" value="IgSF_V-set/TM_domain"/>
</dbReference>
<evidence type="ECO:0000256" key="8">
    <source>
        <dbReference type="ARBA" id="ARBA00023319"/>
    </source>
</evidence>
<feature type="domain" description="Ig-like" evidence="10">
    <location>
        <begin position="7"/>
        <end position="127"/>
    </location>
</feature>
<keyword evidence="12" id="KW-1185">Reference proteome</keyword>
<dbReference type="SMART" id="SM00408">
    <property type="entry name" value="IGc2"/>
    <property type="match status" value="4"/>
</dbReference>
<feature type="non-terminal residue" evidence="11">
    <location>
        <position position="1"/>
    </location>
</feature>
<evidence type="ECO:0000313" key="11">
    <source>
        <dbReference type="EMBL" id="NXR61121.1"/>
    </source>
</evidence>
<evidence type="ECO:0000256" key="5">
    <source>
        <dbReference type="ARBA" id="ARBA00022989"/>
    </source>
</evidence>
<dbReference type="Proteomes" id="UP000587697">
    <property type="component" value="Unassembled WGS sequence"/>
</dbReference>
<feature type="domain" description="Ig-like" evidence="10">
    <location>
        <begin position="130"/>
        <end position="252"/>
    </location>
</feature>
<evidence type="ECO:0000256" key="3">
    <source>
        <dbReference type="ARBA" id="ARBA00022729"/>
    </source>
</evidence>
<feature type="domain" description="Ig-like" evidence="10">
    <location>
        <begin position="393"/>
        <end position="518"/>
    </location>
</feature>
<keyword evidence="6 9" id="KW-0472">Membrane</keyword>
<evidence type="ECO:0000256" key="1">
    <source>
        <dbReference type="ARBA" id="ARBA00004479"/>
    </source>
</evidence>
<dbReference type="FunFam" id="2.60.40.10:FF:000191">
    <property type="entry name" value="Immunoglobulin superfamily member 3"/>
    <property type="match status" value="1"/>
</dbReference>
<dbReference type="FunFam" id="2.60.40.10:FF:000491">
    <property type="entry name" value="Immunoglobulin superfamily, member 3"/>
    <property type="match status" value="1"/>
</dbReference>
<keyword evidence="5 9" id="KW-1133">Transmembrane helix</keyword>
<dbReference type="PROSITE" id="PS50835">
    <property type="entry name" value="IG_LIKE"/>
    <property type="match status" value="7"/>
</dbReference>
<dbReference type="GO" id="GO:0016020">
    <property type="term" value="C:membrane"/>
    <property type="evidence" value="ECO:0007669"/>
    <property type="project" value="UniProtKB-SubCell"/>
</dbReference>
<comment type="subcellular location">
    <subcellularLocation>
        <location evidence="1">Membrane</location>
        <topology evidence="1">Single-pass type I membrane protein</topology>
    </subcellularLocation>
</comment>
<keyword evidence="2 9" id="KW-0812">Transmembrane</keyword>
<keyword evidence="7" id="KW-1015">Disulfide bond</keyword>
<dbReference type="SMART" id="SM00406">
    <property type="entry name" value="IGv"/>
    <property type="match status" value="6"/>
</dbReference>
<sequence>TGLTTAQRVVTIQEGPLYRVRGSHVTLWCKVSGYQGPAEQNFQWSIYLPSAPEREVQIVSTVDPSFPYAIYTQRVRGRGIFVERLQGDAVLLHITELQERDAGQYECHTPNTDERYFGSYSAKMNLSVIPDTLSVSMAPQALTLTEGDVVELTCGVSKSTAQHTHLSVGWYLLQGAGEQRPEEILTLSKDFILKPGPSYEQRFLEGDVQLNKLGNTTYKLIIRGLKPSDQGQLYCEAAEWIEDPDQTWKDISRKQTERTSLAVVSQGRDLSVDIAAAERSLSEGDTLQLNCVVAAPKSSSRHFQVIWLLNEMEVARVDPHGVLIWEEEYEERAKLRQLRAFKPSNAVYVLTIYEVGLKDKGTYQCSVSEMKTPGDLHSIQTSVSSGIQVNVKPIESQLRLSVSSSTPRVTAGEPLILQCEVQGATGPVSLRWWHLPPQRPGSRVLVAAMEQDGTRSLGSAYQDGGARGNLRLEKRGSGTFTLVIPSTLGEQDSGQYRCEATQWSRGRNWTGKGEAAVTVSSMGLGLQATLRSRIPIVSYGQSFELFCQVSTNYTLEEVPASVRWLFQPSLPTDPLQELVQVLPSGTVVWGTAQPRFEGKAQLEKAGTSFRLHIHSALPANEGTYQCEVEVWRRNILPLGQPAASTSSNAVEIKVVLPESKLQVATKDSSVEIASGNAAIECRIVFAQNNSQFAVTWYLLPPPADARPLRIVRANYNNVLEYGSEFSSPAQKSRFLSQRVSSNIFQLLILSANPGDQGRYYCVVEEWLWLVDGWYKLGEGTSGRTMLKFKLPERELQMEKTNHSISAREGEEVTLPCRLQGALPPGTPLSATWLQVTSSGRDSALLALGRDGTVGYPRERLAPRLHLRRPSAADFSLTMSSVQRGDAGAYYCQLQAWQQQSQGKDWALAASARSGYIQLTTSPPESTVLSRICSSPPLLNFILYLPLVLILLLVLAVFCWYCKFRK</sequence>
<dbReference type="EMBL" id="VWYO01008066">
    <property type="protein sequence ID" value="NXR61121.1"/>
    <property type="molecule type" value="Genomic_DNA"/>
</dbReference>
<feature type="non-terminal residue" evidence="11">
    <location>
        <position position="965"/>
    </location>
</feature>
<reference evidence="11 12" key="1">
    <citation type="submission" date="2019-09" db="EMBL/GenBank/DDBJ databases">
        <title>Bird 10,000 Genomes (B10K) Project - Family phase.</title>
        <authorList>
            <person name="Zhang G."/>
        </authorList>
    </citation>
    <scope>NUCLEOTIDE SEQUENCE [LARGE SCALE GENOMIC DNA]</scope>
    <source>
        <strain evidence="11">B10K-DU-002-26</strain>
        <tissue evidence="11">Muscle</tissue>
    </source>
</reference>
<evidence type="ECO:0000256" key="2">
    <source>
        <dbReference type="ARBA" id="ARBA00022692"/>
    </source>
</evidence>
<evidence type="ECO:0000256" key="6">
    <source>
        <dbReference type="ARBA" id="ARBA00023136"/>
    </source>
</evidence>
<evidence type="ECO:0000256" key="7">
    <source>
        <dbReference type="ARBA" id="ARBA00023157"/>
    </source>
</evidence>
<evidence type="ECO:0000313" key="12">
    <source>
        <dbReference type="Proteomes" id="UP000587697"/>
    </source>
</evidence>
<dbReference type="InterPro" id="IPR003598">
    <property type="entry name" value="Ig_sub2"/>
</dbReference>
<dbReference type="Pfam" id="PF07686">
    <property type="entry name" value="V-set"/>
    <property type="match status" value="5"/>
</dbReference>
<feature type="domain" description="Ig-like" evidence="10">
    <location>
        <begin position="791"/>
        <end position="908"/>
    </location>
</feature>
<proteinExistence type="predicted"/>
<dbReference type="SUPFAM" id="SSF48726">
    <property type="entry name" value="Immunoglobulin"/>
    <property type="match status" value="7"/>
</dbReference>
<feature type="transmembrane region" description="Helical" evidence="9">
    <location>
        <begin position="940"/>
        <end position="961"/>
    </location>
</feature>
<accession>A0A7L2MMJ1</accession>
<evidence type="ECO:0000259" key="10">
    <source>
        <dbReference type="PROSITE" id="PS50835"/>
    </source>
</evidence>
<keyword evidence="8" id="KW-0393">Immunoglobulin domain</keyword>
<dbReference type="InterPro" id="IPR007110">
    <property type="entry name" value="Ig-like_dom"/>
</dbReference>
<feature type="domain" description="Ig-like" evidence="10">
    <location>
        <begin position="270"/>
        <end position="384"/>
    </location>
</feature>
<dbReference type="InterPro" id="IPR013783">
    <property type="entry name" value="Ig-like_fold"/>
</dbReference>
<dbReference type="AlphaFoldDB" id="A0A7L2MMJ1"/>
<dbReference type="InterPro" id="IPR036179">
    <property type="entry name" value="Ig-like_dom_sf"/>
</dbReference>
<comment type="caution">
    <text evidence="11">The sequence shown here is derived from an EMBL/GenBank/DDBJ whole genome shotgun (WGS) entry which is preliminary data.</text>
</comment>
<feature type="domain" description="Ig-like" evidence="10">
    <location>
        <begin position="657"/>
        <end position="764"/>
    </location>
</feature>
<dbReference type="Gene3D" id="2.60.40.10">
    <property type="entry name" value="Immunoglobulins"/>
    <property type="match status" value="7"/>
</dbReference>
<name>A0A7L2MMJ1_9PASS</name>
<protein>
    <submittedName>
        <fullName evidence="11">IGSF2 protein</fullName>
    </submittedName>
</protein>
<evidence type="ECO:0000256" key="4">
    <source>
        <dbReference type="ARBA" id="ARBA00022737"/>
    </source>
</evidence>
<dbReference type="SMART" id="SM00409">
    <property type="entry name" value="IG"/>
    <property type="match status" value="7"/>
</dbReference>
<keyword evidence="4" id="KW-0677">Repeat</keyword>
<dbReference type="CDD" id="cd00099">
    <property type="entry name" value="IgV"/>
    <property type="match status" value="1"/>
</dbReference>
<evidence type="ECO:0000256" key="9">
    <source>
        <dbReference type="SAM" id="Phobius"/>
    </source>
</evidence>
<gene>
    <name evidence="11" type="primary">Cd101</name>
    <name evidence="11" type="ORF">RHASIB_R13594</name>
</gene>